<dbReference type="SMART" id="SM00448">
    <property type="entry name" value="REC"/>
    <property type="match status" value="1"/>
</dbReference>
<dbReference type="CDD" id="cd06170">
    <property type="entry name" value="LuxR_C_like"/>
    <property type="match status" value="1"/>
</dbReference>
<dbReference type="EMBL" id="JACJVR010000096">
    <property type="protein sequence ID" value="MBB6694516.1"/>
    <property type="molecule type" value="Genomic_DNA"/>
</dbReference>
<dbReference type="InterPro" id="IPR016032">
    <property type="entry name" value="Sig_transdc_resp-reg_C-effctor"/>
</dbReference>
<dbReference type="SMART" id="SM00421">
    <property type="entry name" value="HTH_LUXR"/>
    <property type="match status" value="1"/>
</dbReference>
<reference evidence="9 10" key="1">
    <citation type="submission" date="2020-08" db="EMBL/GenBank/DDBJ databases">
        <title>Cohnella phylogeny.</title>
        <authorList>
            <person name="Dunlap C."/>
        </authorList>
    </citation>
    <scope>NUCLEOTIDE SEQUENCE [LARGE SCALE GENOMIC DNA]</scope>
    <source>
        <strain evidence="9 10">DSM 25239</strain>
    </source>
</reference>
<dbReference type="GO" id="GO:0003677">
    <property type="term" value="F:DNA binding"/>
    <property type="evidence" value="ECO:0007669"/>
    <property type="project" value="UniProtKB-KW"/>
</dbReference>
<feature type="domain" description="HTH luxR-type" evidence="7">
    <location>
        <begin position="136"/>
        <end position="201"/>
    </location>
</feature>
<comment type="caution">
    <text evidence="9">The sequence shown here is derived from an EMBL/GenBank/DDBJ whole genome shotgun (WGS) entry which is preliminary data.</text>
</comment>
<keyword evidence="2" id="KW-0902">Two-component regulatory system</keyword>
<dbReference type="RefSeq" id="WP_185138479.1">
    <property type="nucleotide sequence ID" value="NZ_JACJVR010000096.1"/>
</dbReference>
<evidence type="ECO:0000313" key="10">
    <source>
        <dbReference type="Proteomes" id="UP000553776"/>
    </source>
</evidence>
<dbReference type="GO" id="GO:0000160">
    <property type="term" value="P:phosphorelay signal transduction system"/>
    <property type="evidence" value="ECO:0007669"/>
    <property type="project" value="UniProtKB-KW"/>
</dbReference>
<dbReference type="Pfam" id="PF00072">
    <property type="entry name" value="Response_reg"/>
    <property type="match status" value="1"/>
</dbReference>
<dbReference type="InterPro" id="IPR036388">
    <property type="entry name" value="WH-like_DNA-bd_sf"/>
</dbReference>
<dbReference type="AlphaFoldDB" id="A0A841U1V1"/>
<dbReference type="Pfam" id="PF00196">
    <property type="entry name" value="GerE"/>
    <property type="match status" value="1"/>
</dbReference>
<dbReference type="Gene3D" id="3.40.50.2300">
    <property type="match status" value="1"/>
</dbReference>
<dbReference type="Gene3D" id="1.10.10.10">
    <property type="entry name" value="Winged helix-like DNA-binding domain superfamily/Winged helix DNA-binding domain"/>
    <property type="match status" value="1"/>
</dbReference>
<evidence type="ECO:0000256" key="1">
    <source>
        <dbReference type="ARBA" id="ARBA00022553"/>
    </source>
</evidence>
<evidence type="ECO:0000256" key="4">
    <source>
        <dbReference type="ARBA" id="ARBA00023125"/>
    </source>
</evidence>
<feature type="domain" description="Response regulatory" evidence="8">
    <location>
        <begin position="6"/>
        <end position="125"/>
    </location>
</feature>
<evidence type="ECO:0000256" key="5">
    <source>
        <dbReference type="ARBA" id="ARBA00023163"/>
    </source>
</evidence>
<dbReference type="InterPro" id="IPR001789">
    <property type="entry name" value="Sig_transdc_resp-reg_receiver"/>
</dbReference>
<dbReference type="SUPFAM" id="SSF46894">
    <property type="entry name" value="C-terminal effector domain of the bipartite response regulators"/>
    <property type="match status" value="1"/>
</dbReference>
<gene>
    <name evidence="9" type="ORF">H7B90_24275</name>
</gene>
<dbReference type="Proteomes" id="UP000553776">
    <property type="component" value="Unassembled WGS sequence"/>
</dbReference>
<keyword evidence="1 6" id="KW-0597">Phosphoprotein</keyword>
<feature type="modified residue" description="4-aspartylphosphate" evidence="6">
    <location>
        <position position="59"/>
    </location>
</feature>
<protein>
    <submittedName>
        <fullName evidence="9">Response regulator transcription factor</fullName>
    </submittedName>
</protein>
<sequence>MPEMIRVALLDDHPLVLEGLKNRLDKEPDIEVPWTFVDPRELLRAVESGSCRPDVLVMDVSMPHMNGFELGKRLKERFGHSLKIILLSGYAYDEFYSKAYEIGVHAYLSKQSTYAQIMNAVRQSMLGHALVAEKVLARSRDLLTSAEREVLKRIAEEKTNKEIAQELAMSQRTVEHHMAAINRKLGVRTRIGAVARGYETGLLGSLNPNEE</sequence>
<evidence type="ECO:0000259" key="7">
    <source>
        <dbReference type="PROSITE" id="PS50043"/>
    </source>
</evidence>
<keyword evidence="3" id="KW-0805">Transcription regulation</keyword>
<keyword evidence="10" id="KW-1185">Reference proteome</keyword>
<evidence type="ECO:0000313" key="9">
    <source>
        <dbReference type="EMBL" id="MBB6694516.1"/>
    </source>
</evidence>
<proteinExistence type="predicted"/>
<evidence type="ECO:0000256" key="3">
    <source>
        <dbReference type="ARBA" id="ARBA00023015"/>
    </source>
</evidence>
<dbReference type="PANTHER" id="PTHR43214">
    <property type="entry name" value="TWO-COMPONENT RESPONSE REGULATOR"/>
    <property type="match status" value="1"/>
</dbReference>
<keyword evidence="4" id="KW-0238">DNA-binding</keyword>
<dbReference type="InterPro" id="IPR039420">
    <property type="entry name" value="WalR-like"/>
</dbReference>
<accession>A0A841U1V1</accession>
<organism evidence="9 10">
    <name type="scientific">Cohnella xylanilytica</name>
    <dbReference type="NCBI Taxonomy" id="557555"/>
    <lineage>
        <taxon>Bacteria</taxon>
        <taxon>Bacillati</taxon>
        <taxon>Bacillota</taxon>
        <taxon>Bacilli</taxon>
        <taxon>Bacillales</taxon>
        <taxon>Paenibacillaceae</taxon>
        <taxon>Cohnella</taxon>
    </lineage>
</organism>
<dbReference type="PROSITE" id="PS50110">
    <property type="entry name" value="RESPONSE_REGULATORY"/>
    <property type="match status" value="1"/>
</dbReference>
<dbReference type="GO" id="GO:0006355">
    <property type="term" value="P:regulation of DNA-templated transcription"/>
    <property type="evidence" value="ECO:0007669"/>
    <property type="project" value="InterPro"/>
</dbReference>
<evidence type="ECO:0000256" key="2">
    <source>
        <dbReference type="ARBA" id="ARBA00023012"/>
    </source>
</evidence>
<name>A0A841U1V1_9BACL</name>
<dbReference type="PRINTS" id="PR00038">
    <property type="entry name" value="HTHLUXR"/>
</dbReference>
<evidence type="ECO:0000259" key="8">
    <source>
        <dbReference type="PROSITE" id="PS50110"/>
    </source>
</evidence>
<dbReference type="InterPro" id="IPR000792">
    <property type="entry name" value="Tscrpt_reg_LuxR_C"/>
</dbReference>
<dbReference type="InterPro" id="IPR011006">
    <property type="entry name" value="CheY-like_superfamily"/>
</dbReference>
<dbReference type="PANTHER" id="PTHR43214:SF42">
    <property type="entry name" value="TRANSCRIPTIONAL REGULATORY PROTEIN DESR"/>
    <property type="match status" value="1"/>
</dbReference>
<dbReference type="CDD" id="cd17535">
    <property type="entry name" value="REC_NarL-like"/>
    <property type="match status" value="1"/>
</dbReference>
<evidence type="ECO:0000256" key="6">
    <source>
        <dbReference type="PROSITE-ProRule" id="PRU00169"/>
    </source>
</evidence>
<dbReference type="InterPro" id="IPR058245">
    <property type="entry name" value="NreC/VraR/RcsB-like_REC"/>
</dbReference>
<dbReference type="PROSITE" id="PS50043">
    <property type="entry name" value="HTH_LUXR_2"/>
    <property type="match status" value="1"/>
</dbReference>
<keyword evidence="5" id="KW-0804">Transcription</keyword>
<dbReference type="SUPFAM" id="SSF52172">
    <property type="entry name" value="CheY-like"/>
    <property type="match status" value="1"/>
</dbReference>